<keyword evidence="10 11" id="KW-0660">Purine salvage</keyword>
<evidence type="ECO:0000256" key="8">
    <source>
        <dbReference type="ARBA" id="ARBA00022676"/>
    </source>
</evidence>
<comment type="caution">
    <text evidence="13">The sequence shown here is derived from an EMBL/GenBank/DDBJ whole genome shotgun (WGS) entry which is preliminary data.</text>
</comment>
<keyword evidence="7 11" id="KW-0963">Cytoplasm</keyword>
<dbReference type="InterPro" id="IPR000836">
    <property type="entry name" value="PRTase_dom"/>
</dbReference>
<evidence type="ECO:0000256" key="4">
    <source>
        <dbReference type="ARBA" id="ARBA00004659"/>
    </source>
</evidence>
<dbReference type="GO" id="GO:0003999">
    <property type="term" value="F:adenine phosphoribosyltransferase activity"/>
    <property type="evidence" value="ECO:0007669"/>
    <property type="project" value="UniProtKB-UniRule"/>
</dbReference>
<evidence type="ECO:0000259" key="12">
    <source>
        <dbReference type="Pfam" id="PF00156"/>
    </source>
</evidence>
<dbReference type="GO" id="GO:0005737">
    <property type="term" value="C:cytoplasm"/>
    <property type="evidence" value="ECO:0007669"/>
    <property type="project" value="UniProtKB-SubCell"/>
</dbReference>
<dbReference type="FunFam" id="3.40.50.2020:FF:000021">
    <property type="entry name" value="Adenine phosphoribosyltransferase"/>
    <property type="match status" value="1"/>
</dbReference>
<dbReference type="GO" id="GO:0016208">
    <property type="term" value="F:AMP binding"/>
    <property type="evidence" value="ECO:0007669"/>
    <property type="project" value="TreeGrafter"/>
</dbReference>
<dbReference type="EC" id="2.4.2.7" evidence="6 11"/>
<feature type="domain" description="Phosphoribosyltransferase" evidence="12">
    <location>
        <begin position="28"/>
        <end position="161"/>
    </location>
</feature>
<dbReference type="HAMAP" id="MF_00004">
    <property type="entry name" value="Aden_phosphoribosyltr"/>
    <property type="match status" value="1"/>
</dbReference>
<dbReference type="UniPathway" id="UPA00588">
    <property type="reaction ID" value="UER00646"/>
</dbReference>
<evidence type="ECO:0000256" key="5">
    <source>
        <dbReference type="ARBA" id="ARBA00008391"/>
    </source>
</evidence>
<proteinExistence type="inferred from homology"/>
<dbReference type="AlphaFoldDB" id="A0A1G2FKC2"/>
<dbReference type="CDD" id="cd06223">
    <property type="entry name" value="PRTases_typeI"/>
    <property type="match status" value="1"/>
</dbReference>
<dbReference type="GO" id="GO:0006168">
    <property type="term" value="P:adenine salvage"/>
    <property type="evidence" value="ECO:0007669"/>
    <property type="project" value="InterPro"/>
</dbReference>
<comment type="catalytic activity">
    <reaction evidence="1 11">
        <text>AMP + diphosphate = 5-phospho-alpha-D-ribose 1-diphosphate + adenine</text>
        <dbReference type="Rhea" id="RHEA:16609"/>
        <dbReference type="ChEBI" id="CHEBI:16708"/>
        <dbReference type="ChEBI" id="CHEBI:33019"/>
        <dbReference type="ChEBI" id="CHEBI:58017"/>
        <dbReference type="ChEBI" id="CHEBI:456215"/>
        <dbReference type="EC" id="2.4.2.7"/>
    </reaction>
</comment>
<dbReference type="Gene3D" id="3.40.50.2020">
    <property type="match status" value="1"/>
</dbReference>
<evidence type="ECO:0000256" key="2">
    <source>
        <dbReference type="ARBA" id="ARBA00003968"/>
    </source>
</evidence>
<evidence type="ECO:0000256" key="1">
    <source>
        <dbReference type="ARBA" id="ARBA00000868"/>
    </source>
</evidence>
<dbReference type="EMBL" id="MHNE01000029">
    <property type="protein sequence ID" value="OGZ37971.1"/>
    <property type="molecule type" value="Genomic_DNA"/>
</dbReference>
<evidence type="ECO:0000256" key="7">
    <source>
        <dbReference type="ARBA" id="ARBA00022490"/>
    </source>
</evidence>
<dbReference type="GO" id="GO:0006166">
    <property type="term" value="P:purine ribonucleoside salvage"/>
    <property type="evidence" value="ECO:0007669"/>
    <property type="project" value="UniProtKB-UniRule"/>
</dbReference>
<dbReference type="Pfam" id="PF00156">
    <property type="entry name" value="Pribosyltran"/>
    <property type="match status" value="1"/>
</dbReference>
<keyword evidence="9 11" id="KW-0808">Transferase</keyword>
<organism evidence="13 14">
    <name type="scientific">Candidatus Portnoybacteria bacterium RIFCSPLOWO2_01_FULL_43_11</name>
    <dbReference type="NCBI Taxonomy" id="1802000"/>
    <lineage>
        <taxon>Bacteria</taxon>
        <taxon>Candidatus Portnoyibacteriota</taxon>
    </lineage>
</organism>
<evidence type="ECO:0000313" key="13">
    <source>
        <dbReference type="EMBL" id="OGZ37971.1"/>
    </source>
</evidence>
<keyword evidence="8 11" id="KW-0328">Glycosyltransferase</keyword>
<sequence>MNLQSKIREIPDFPKKGVSFKDITPLLENAKYFRYLIDILFKKYKDKKIKKIVAIDARGFLIASALAYKLKTGIVIVRKKGKLPFKTVGCDYDLEYGKETLEIHKDSIKPKERILIIDDVLATGGTALAAAKLVEKLKGKIIGISFLIELLFLNGRKKLKKYNVVSLIQYSS</sequence>
<dbReference type="NCBIfam" id="NF002634">
    <property type="entry name" value="PRK02304.1-3"/>
    <property type="match status" value="1"/>
</dbReference>
<protein>
    <recommendedName>
        <fullName evidence="6 11">Adenine phosphoribosyltransferase</fullName>
        <shortName evidence="11">APRT</shortName>
        <ecNumber evidence="6 11">2.4.2.7</ecNumber>
    </recommendedName>
</protein>
<evidence type="ECO:0000256" key="10">
    <source>
        <dbReference type="ARBA" id="ARBA00022726"/>
    </source>
</evidence>
<dbReference type="InterPro" id="IPR029057">
    <property type="entry name" value="PRTase-like"/>
</dbReference>
<dbReference type="NCBIfam" id="NF002636">
    <property type="entry name" value="PRK02304.1-5"/>
    <property type="match status" value="1"/>
</dbReference>
<dbReference type="GO" id="GO:0002055">
    <property type="term" value="F:adenine binding"/>
    <property type="evidence" value="ECO:0007669"/>
    <property type="project" value="TreeGrafter"/>
</dbReference>
<evidence type="ECO:0000256" key="9">
    <source>
        <dbReference type="ARBA" id="ARBA00022679"/>
    </source>
</evidence>
<comment type="pathway">
    <text evidence="4 11">Purine metabolism; AMP biosynthesis via salvage pathway; AMP from adenine: step 1/1.</text>
</comment>
<evidence type="ECO:0000256" key="3">
    <source>
        <dbReference type="ARBA" id="ARBA00004496"/>
    </source>
</evidence>
<dbReference type="PANTHER" id="PTHR32315">
    <property type="entry name" value="ADENINE PHOSPHORIBOSYLTRANSFERASE"/>
    <property type="match status" value="1"/>
</dbReference>
<dbReference type="STRING" id="1802000.A3A94_00845"/>
<dbReference type="SUPFAM" id="SSF53271">
    <property type="entry name" value="PRTase-like"/>
    <property type="match status" value="1"/>
</dbReference>
<gene>
    <name evidence="11" type="primary">apt</name>
    <name evidence="13" type="ORF">A3A94_00845</name>
</gene>
<dbReference type="InterPro" id="IPR050054">
    <property type="entry name" value="UPRTase/APRTase"/>
</dbReference>
<comment type="similarity">
    <text evidence="5 11">Belongs to the purine/pyrimidine phosphoribosyltransferase family.</text>
</comment>
<evidence type="ECO:0000256" key="6">
    <source>
        <dbReference type="ARBA" id="ARBA00011893"/>
    </source>
</evidence>
<evidence type="ECO:0000256" key="11">
    <source>
        <dbReference type="HAMAP-Rule" id="MF_00004"/>
    </source>
</evidence>
<reference evidence="13 14" key="1">
    <citation type="journal article" date="2016" name="Nat. Commun.">
        <title>Thousands of microbial genomes shed light on interconnected biogeochemical processes in an aquifer system.</title>
        <authorList>
            <person name="Anantharaman K."/>
            <person name="Brown C.T."/>
            <person name="Hug L.A."/>
            <person name="Sharon I."/>
            <person name="Castelle C.J."/>
            <person name="Probst A.J."/>
            <person name="Thomas B.C."/>
            <person name="Singh A."/>
            <person name="Wilkins M.J."/>
            <person name="Karaoz U."/>
            <person name="Brodie E.L."/>
            <person name="Williams K.H."/>
            <person name="Hubbard S.S."/>
            <person name="Banfield J.F."/>
        </authorList>
    </citation>
    <scope>NUCLEOTIDE SEQUENCE [LARGE SCALE GENOMIC DNA]</scope>
</reference>
<evidence type="ECO:0000313" key="14">
    <source>
        <dbReference type="Proteomes" id="UP000178787"/>
    </source>
</evidence>
<comment type="function">
    <text evidence="2 11">Catalyzes a salvage reaction resulting in the formation of AMP, that is energically less costly than de novo synthesis.</text>
</comment>
<accession>A0A1G2FKC2</accession>
<dbReference type="PANTHER" id="PTHR32315:SF3">
    <property type="entry name" value="ADENINE PHOSPHORIBOSYLTRANSFERASE"/>
    <property type="match status" value="1"/>
</dbReference>
<comment type="subunit">
    <text evidence="11">Homodimer.</text>
</comment>
<dbReference type="Proteomes" id="UP000178787">
    <property type="component" value="Unassembled WGS sequence"/>
</dbReference>
<comment type="subcellular location">
    <subcellularLocation>
        <location evidence="3 11">Cytoplasm</location>
    </subcellularLocation>
</comment>
<dbReference type="InterPro" id="IPR005764">
    <property type="entry name" value="Ade_phspho_trans"/>
</dbReference>
<dbReference type="GO" id="GO:0044209">
    <property type="term" value="P:AMP salvage"/>
    <property type="evidence" value="ECO:0007669"/>
    <property type="project" value="UniProtKB-UniRule"/>
</dbReference>
<dbReference type="NCBIfam" id="TIGR01090">
    <property type="entry name" value="apt"/>
    <property type="match status" value="1"/>
</dbReference>
<name>A0A1G2FKC2_9BACT</name>